<accession>A0A5B7FT20</accession>
<keyword evidence="3" id="KW-1185">Reference proteome</keyword>
<organism evidence="2 3">
    <name type="scientific">Portunus trituberculatus</name>
    <name type="common">Swimming crab</name>
    <name type="synonym">Neptunus trituberculatus</name>
    <dbReference type="NCBI Taxonomy" id="210409"/>
    <lineage>
        <taxon>Eukaryota</taxon>
        <taxon>Metazoa</taxon>
        <taxon>Ecdysozoa</taxon>
        <taxon>Arthropoda</taxon>
        <taxon>Crustacea</taxon>
        <taxon>Multicrustacea</taxon>
        <taxon>Malacostraca</taxon>
        <taxon>Eumalacostraca</taxon>
        <taxon>Eucarida</taxon>
        <taxon>Decapoda</taxon>
        <taxon>Pleocyemata</taxon>
        <taxon>Brachyura</taxon>
        <taxon>Eubrachyura</taxon>
        <taxon>Portunoidea</taxon>
        <taxon>Portunidae</taxon>
        <taxon>Portuninae</taxon>
        <taxon>Portunus</taxon>
    </lineage>
</organism>
<name>A0A5B7FT20_PORTR</name>
<reference evidence="2 3" key="1">
    <citation type="submission" date="2019-05" db="EMBL/GenBank/DDBJ databases">
        <title>Another draft genome of Portunus trituberculatus and its Hox gene families provides insights of decapod evolution.</title>
        <authorList>
            <person name="Jeong J.-H."/>
            <person name="Song I."/>
            <person name="Kim S."/>
            <person name="Choi T."/>
            <person name="Kim D."/>
            <person name="Ryu S."/>
            <person name="Kim W."/>
        </authorList>
    </citation>
    <scope>NUCLEOTIDE SEQUENCE [LARGE SCALE GENOMIC DNA]</scope>
    <source>
        <tissue evidence="2">Muscle</tissue>
    </source>
</reference>
<evidence type="ECO:0000313" key="2">
    <source>
        <dbReference type="EMBL" id="MPC49652.1"/>
    </source>
</evidence>
<comment type="caution">
    <text evidence="2">The sequence shown here is derived from an EMBL/GenBank/DDBJ whole genome shotgun (WGS) entry which is preliminary data.</text>
</comment>
<feature type="region of interest" description="Disordered" evidence="1">
    <location>
        <begin position="90"/>
        <end position="125"/>
    </location>
</feature>
<dbReference type="OrthoDB" id="6286094at2759"/>
<gene>
    <name evidence="2" type="ORF">E2C01_043461</name>
</gene>
<proteinExistence type="predicted"/>
<evidence type="ECO:0000256" key="1">
    <source>
        <dbReference type="SAM" id="MobiDB-lite"/>
    </source>
</evidence>
<dbReference type="EMBL" id="VSRR010009014">
    <property type="protein sequence ID" value="MPC49652.1"/>
    <property type="molecule type" value="Genomic_DNA"/>
</dbReference>
<sequence length="142" mass="16326">MLYQYPVRVRGVDPCEVGELEVGEEVWVKLPNARCDERHKKGMVTNVISEQAVEVDGLPRHVKDLHRVTSQQPAAETTASRTNEEELLVELQSQADTGDEVDMEDKEEEEEEEEQEQEPAERVLPRWSSRVRIPRVVCELCD</sequence>
<protein>
    <submittedName>
        <fullName evidence="2">Uncharacterized protein</fullName>
    </submittedName>
</protein>
<feature type="compositionally biased region" description="Acidic residues" evidence="1">
    <location>
        <begin position="97"/>
        <end position="118"/>
    </location>
</feature>
<evidence type="ECO:0000313" key="3">
    <source>
        <dbReference type="Proteomes" id="UP000324222"/>
    </source>
</evidence>
<dbReference type="Proteomes" id="UP000324222">
    <property type="component" value="Unassembled WGS sequence"/>
</dbReference>
<dbReference type="AlphaFoldDB" id="A0A5B7FT20"/>